<sequence length="94" mass="10552">MGESHTGGLEPPAMMRMTYSPELAKWTSRIYRQSQRASGASCRPRPCNLRSDSRGRFVFFAFRWILDNFSANVTGYEAIIGVGMARRICSGAQK</sequence>
<evidence type="ECO:0000313" key="2">
    <source>
        <dbReference type="Proteomes" id="UP001307889"/>
    </source>
</evidence>
<dbReference type="Proteomes" id="UP001307889">
    <property type="component" value="Chromosome 8"/>
</dbReference>
<proteinExistence type="predicted"/>
<organism evidence="1 2">
    <name type="scientific">Nesidiocoris tenuis</name>
    <dbReference type="NCBI Taxonomy" id="355587"/>
    <lineage>
        <taxon>Eukaryota</taxon>
        <taxon>Metazoa</taxon>
        <taxon>Ecdysozoa</taxon>
        <taxon>Arthropoda</taxon>
        <taxon>Hexapoda</taxon>
        <taxon>Insecta</taxon>
        <taxon>Pterygota</taxon>
        <taxon>Neoptera</taxon>
        <taxon>Paraneoptera</taxon>
        <taxon>Hemiptera</taxon>
        <taxon>Heteroptera</taxon>
        <taxon>Panheteroptera</taxon>
        <taxon>Cimicomorpha</taxon>
        <taxon>Miridae</taxon>
        <taxon>Dicyphina</taxon>
        <taxon>Nesidiocoris</taxon>
    </lineage>
</organism>
<dbReference type="EMBL" id="AP028916">
    <property type="protein sequence ID" value="BES97590.1"/>
    <property type="molecule type" value="Genomic_DNA"/>
</dbReference>
<reference evidence="1 2" key="1">
    <citation type="submission" date="2023-09" db="EMBL/GenBank/DDBJ databases">
        <title>Nesidiocoris tenuis whole genome shotgun sequence.</title>
        <authorList>
            <person name="Shibata T."/>
            <person name="Shimoda M."/>
            <person name="Kobayashi T."/>
            <person name="Uehara T."/>
        </authorList>
    </citation>
    <scope>NUCLEOTIDE SEQUENCE [LARGE SCALE GENOMIC DNA]</scope>
    <source>
        <strain evidence="1 2">Japan</strain>
    </source>
</reference>
<name>A0ABN7B325_9HEMI</name>
<evidence type="ECO:0000313" key="1">
    <source>
        <dbReference type="EMBL" id="BES97590.1"/>
    </source>
</evidence>
<accession>A0ABN7B325</accession>
<gene>
    <name evidence="1" type="ORF">NTJ_10404</name>
</gene>
<protein>
    <submittedName>
        <fullName evidence="1">Uncharacterized protein</fullName>
    </submittedName>
</protein>
<keyword evidence="2" id="KW-1185">Reference proteome</keyword>